<proteinExistence type="inferred from homology"/>
<comment type="caution">
    <text evidence="9">The sequence shown here is derived from an EMBL/GenBank/DDBJ whole genome shotgun (WGS) entry which is preliminary data.</text>
</comment>
<dbReference type="InterPro" id="IPR000515">
    <property type="entry name" value="MetI-like"/>
</dbReference>
<dbReference type="Pfam" id="PF00528">
    <property type="entry name" value="BPD_transp_1"/>
    <property type="match status" value="1"/>
</dbReference>
<evidence type="ECO:0000256" key="3">
    <source>
        <dbReference type="ARBA" id="ARBA00022475"/>
    </source>
</evidence>
<name>A0ABS5L4Y0_9ACTN</name>
<accession>A0ABS5L4Y0</accession>
<evidence type="ECO:0000256" key="2">
    <source>
        <dbReference type="ARBA" id="ARBA00022448"/>
    </source>
</evidence>
<keyword evidence="5 7" id="KW-1133">Transmembrane helix</keyword>
<dbReference type="SUPFAM" id="SSF161098">
    <property type="entry name" value="MetI-like"/>
    <property type="match status" value="1"/>
</dbReference>
<dbReference type="PANTHER" id="PTHR30193:SF41">
    <property type="entry name" value="DIACETYLCHITOBIOSE UPTAKE SYSTEM PERMEASE PROTEIN NGCF"/>
    <property type="match status" value="1"/>
</dbReference>
<keyword evidence="4 7" id="KW-0812">Transmembrane</keyword>
<evidence type="ECO:0000256" key="7">
    <source>
        <dbReference type="RuleBase" id="RU363032"/>
    </source>
</evidence>
<protein>
    <submittedName>
        <fullName evidence="9">Sugar ABC transporter permease</fullName>
    </submittedName>
</protein>
<evidence type="ECO:0000259" key="8">
    <source>
        <dbReference type="PROSITE" id="PS50928"/>
    </source>
</evidence>
<dbReference type="EMBL" id="JAAFYZ010000238">
    <property type="protein sequence ID" value="MBS2553199.1"/>
    <property type="molecule type" value="Genomic_DNA"/>
</dbReference>
<dbReference type="PANTHER" id="PTHR30193">
    <property type="entry name" value="ABC TRANSPORTER PERMEASE PROTEIN"/>
    <property type="match status" value="1"/>
</dbReference>
<feature type="transmembrane region" description="Helical" evidence="7">
    <location>
        <begin position="83"/>
        <end position="102"/>
    </location>
</feature>
<gene>
    <name evidence="9" type="ORF">KGQ19_40740</name>
</gene>
<feature type="transmembrane region" description="Helical" evidence="7">
    <location>
        <begin position="216"/>
        <end position="239"/>
    </location>
</feature>
<comment type="subcellular location">
    <subcellularLocation>
        <location evidence="1 7">Cell membrane</location>
        <topology evidence="1 7">Multi-pass membrane protein</topology>
    </subcellularLocation>
</comment>
<dbReference type="Gene3D" id="1.10.3720.10">
    <property type="entry name" value="MetI-like"/>
    <property type="match status" value="1"/>
</dbReference>
<dbReference type="PROSITE" id="PS50928">
    <property type="entry name" value="ABC_TM1"/>
    <property type="match status" value="1"/>
</dbReference>
<feature type="domain" description="ABC transmembrane type-1" evidence="8">
    <location>
        <begin position="77"/>
        <end position="290"/>
    </location>
</feature>
<dbReference type="InterPro" id="IPR051393">
    <property type="entry name" value="ABC_transporter_permease"/>
</dbReference>
<dbReference type="InterPro" id="IPR035906">
    <property type="entry name" value="MetI-like_sf"/>
</dbReference>
<keyword evidence="2 7" id="KW-0813">Transport</keyword>
<evidence type="ECO:0000256" key="1">
    <source>
        <dbReference type="ARBA" id="ARBA00004651"/>
    </source>
</evidence>
<reference evidence="9 10" key="1">
    <citation type="submission" date="2020-02" db="EMBL/GenBank/DDBJ databases">
        <title>Acidophilic actinobacteria isolated from forest soil.</title>
        <authorList>
            <person name="Golinska P."/>
        </authorList>
    </citation>
    <scope>NUCLEOTIDE SEQUENCE [LARGE SCALE GENOMIC DNA]</scope>
    <source>
        <strain evidence="9 10">NL8</strain>
    </source>
</reference>
<keyword evidence="6 7" id="KW-0472">Membrane</keyword>
<dbReference type="CDD" id="cd06261">
    <property type="entry name" value="TM_PBP2"/>
    <property type="match status" value="1"/>
</dbReference>
<comment type="similarity">
    <text evidence="7">Belongs to the binding-protein-dependent transport system permease family.</text>
</comment>
<evidence type="ECO:0000313" key="10">
    <source>
        <dbReference type="Proteomes" id="UP000730482"/>
    </source>
</evidence>
<organism evidence="9 10">
    <name type="scientific">Catenulispora pinistramenti</name>
    <dbReference type="NCBI Taxonomy" id="2705254"/>
    <lineage>
        <taxon>Bacteria</taxon>
        <taxon>Bacillati</taxon>
        <taxon>Actinomycetota</taxon>
        <taxon>Actinomycetes</taxon>
        <taxon>Catenulisporales</taxon>
        <taxon>Catenulisporaceae</taxon>
        <taxon>Catenulispora</taxon>
    </lineage>
</organism>
<keyword evidence="3" id="KW-1003">Cell membrane</keyword>
<evidence type="ECO:0000256" key="4">
    <source>
        <dbReference type="ARBA" id="ARBA00022692"/>
    </source>
</evidence>
<sequence>MSTIPFGTRRTRRWLPWASIAVPTIGWLVFGLFPSVSTVFFSFTEYSGFPGTPLHFCGMCNYSNAFNSSWSDFSSSVVVTLKYVAGVTILQIAIGLGLALLLRHRRKGFGLYRALIFMPQVFSVTIVGVLFSLVFDPQNGPAEPMYHGLFGSTSAFLGDQNWALWLVIMINVWMFSGYTMLVYIAALRRIPPELYEAASLDGAGRFRTFRHITWPLLANATTVNVFLTAMGCVGEFALIRVLTDGHYGTKTLGMYMFDTAFGVNPSLGYGSMLAVAQFLITLVIGSALLFFLRRREVTL</sequence>
<evidence type="ECO:0000256" key="5">
    <source>
        <dbReference type="ARBA" id="ARBA00022989"/>
    </source>
</evidence>
<feature type="transmembrane region" description="Helical" evidence="7">
    <location>
        <begin position="267"/>
        <end position="292"/>
    </location>
</feature>
<feature type="transmembrane region" description="Helical" evidence="7">
    <location>
        <begin position="114"/>
        <end position="135"/>
    </location>
</feature>
<dbReference type="Proteomes" id="UP000730482">
    <property type="component" value="Unassembled WGS sequence"/>
</dbReference>
<evidence type="ECO:0000313" key="9">
    <source>
        <dbReference type="EMBL" id="MBS2553199.1"/>
    </source>
</evidence>
<keyword evidence="10" id="KW-1185">Reference proteome</keyword>
<feature type="transmembrane region" description="Helical" evidence="7">
    <location>
        <begin position="20"/>
        <end position="43"/>
    </location>
</feature>
<feature type="transmembrane region" description="Helical" evidence="7">
    <location>
        <begin position="162"/>
        <end position="186"/>
    </location>
</feature>
<evidence type="ECO:0000256" key="6">
    <source>
        <dbReference type="ARBA" id="ARBA00023136"/>
    </source>
</evidence>